<evidence type="ECO:0000313" key="11">
    <source>
        <dbReference type="Proteomes" id="UP000199306"/>
    </source>
</evidence>
<dbReference type="Pfam" id="PF13715">
    <property type="entry name" value="CarbopepD_reg_2"/>
    <property type="match status" value="1"/>
</dbReference>
<dbReference type="Gene3D" id="2.40.170.20">
    <property type="entry name" value="TonB-dependent receptor, beta-barrel domain"/>
    <property type="match status" value="1"/>
</dbReference>
<dbReference type="InterPro" id="IPR012910">
    <property type="entry name" value="Plug_dom"/>
</dbReference>
<dbReference type="EMBL" id="FOXH01000010">
    <property type="protein sequence ID" value="SFQ13345.1"/>
    <property type="molecule type" value="Genomic_DNA"/>
</dbReference>
<feature type="domain" description="TonB-dependent receptor plug" evidence="9">
    <location>
        <begin position="121"/>
        <end position="225"/>
    </location>
</feature>
<dbReference type="STRING" id="1079859.SAMN04515674_110175"/>
<dbReference type="OrthoDB" id="9768177at2"/>
<evidence type="ECO:0000256" key="3">
    <source>
        <dbReference type="ARBA" id="ARBA00022452"/>
    </source>
</evidence>
<feature type="signal peptide" evidence="8">
    <location>
        <begin position="1"/>
        <end position="27"/>
    </location>
</feature>
<evidence type="ECO:0000256" key="8">
    <source>
        <dbReference type="SAM" id="SignalP"/>
    </source>
</evidence>
<dbReference type="Gene3D" id="2.60.40.1120">
    <property type="entry name" value="Carboxypeptidase-like, regulatory domain"/>
    <property type="match status" value="1"/>
</dbReference>
<dbReference type="AlphaFoldDB" id="A0A1I5W0V5"/>
<dbReference type="Pfam" id="PF07715">
    <property type="entry name" value="Plug"/>
    <property type="match status" value="1"/>
</dbReference>
<dbReference type="InterPro" id="IPR023996">
    <property type="entry name" value="TonB-dep_OMP_SusC/RagA"/>
</dbReference>
<dbReference type="InterPro" id="IPR037066">
    <property type="entry name" value="Plug_dom_sf"/>
</dbReference>
<keyword evidence="6 7" id="KW-0998">Cell outer membrane</keyword>
<name>A0A1I5W0V5_9BACT</name>
<dbReference type="PROSITE" id="PS52016">
    <property type="entry name" value="TONB_DEPENDENT_REC_3"/>
    <property type="match status" value="1"/>
</dbReference>
<feature type="chain" id="PRO_5011510623" evidence="8">
    <location>
        <begin position="28"/>
        <end position="1088"/>
    </location>
</feature>
<evidence type="ECO:0000256" key="4">
    <source>
        <dbReference type="ARBA" id="ARBA00022692"/>
    </source>
</evidence>
<dbReference type="Proteomes" id="UP000199306">
    <property type="component" value="Unassembled WGS sequence"/>
</dbReference>
<evidence type="ECO:0000256" key="1">
    <source>
        <dbReference type="ARBA" id="ARBA00004571"/>
    </source>
</evidence>
<proteinExistence type="inferred from homology"/>
<accession>A0A1I5W0V5</accession>
<dbReference type="NCBIfam" id="TIGR04057">
    <property type="entry name" value="SusC_RagA_signa"/>
    <property type="match status" value="1"/>
</dbReference>
<sequence length="1088" mass="117451">MKNNYFYCLRNVFVMAVLMALSFTAFSQDRRVTGTVKGPDGQGIPGVSILLKGTQTGTTSDANGNFAIALKQGKDVLTVTAVGYKAAEVKVGAQSSVAISLEDDISQLSEVIVTGYSSDSKRESTAAVATVKARDLKAIPSGNVEQQLQGRVAGVTVITNGQPGTASIIRVRGFGAFGGNEPLYIVDGVPVQSTDFLAPDDIETTTVLKDAASASIYGARAANGVIVYTTKKGKKGARNLEISYDGLYGFTDPGKGQQMLNPQEQADWTWNAIRNTATANGETPVFKHDQYGSGSTAVLPDYINVGGRSGVIGSVDLNAERAKYNINPNAGAIYQVVKANKAGTDWYGAITRVAPLMRHNLGFSGGTDNSRYYFGLGVQEQAGILIYNQFKRYDFRANAEFDLSKKVRIGENLQFTYRSVLAQGGGNNGLGSSSDENDILFAFRMPPIIPVYDEFGGYAGTAAKGFNNPANPVARRDRSSNDRSFNVNAFGNIYLEYDVIPELTLRSSFGGQYNNFYSYSYSPQSYENAENNASFSYNESSAYNYSYTFTNTANFKKKFGVHSVDVLAGIEALNTAPNPYSPATGRSISGSGLNPFSLDPNYITLSTVSSTGKVVNSGLSSGINFYSLFAQGKYSFNDKYYLTGIIRRDGSSRFGSNTRYGIFPSFSAAWRVSSEEFMKDIPAISDLKIRAGWGQMGNSNNVDPNNQYSLYSSSVANSYYDLNGSNTSVVEGFYRSRIGNPNAKWETSTTTNIGIDIALFKSKYEIGIDLWRKETKDLLFQVPVAGVTGVLASAPSVNIASMMNQGLDIQFISRGKISNDVKYEATVNGSFLHNEITGLAPGISYIPGSPNFRGIEPTRNLVGGTIAGFYGYKVIGLFKDAAEVSGAPKQDGAGPGRFRYADINGDGVIDANDRTSLGSPVPNFTGGITLRLNYKAWELQTYIYSSLGNKIYNFSKWYTDFYPSFTGAAVSARVKNSWTPSNTNTDQPIFEGASNFSTNTQSNSFYVENGSYLRMQNISLGYTLPNSFLSKVGIKRAKVTGSVNNIFTITGYKGLDPAVGGAADTNFGIDVGNYPVTRSFNIALSLGF</sequence>
<gene>
    <name evidence="10" type="ORF">SAMN04515674_110175</name>
</gene>
<dbReference type="SUPFAM" id="SSF56935">
    <property type="entry name" value="Porins"/>
    <property type="match status" value="1"/>
</dbReference>
<protein>
    <submittedName>
        <fullName evidence="10">TonB-linked outer membrane protein, SusC/RagA family</fullName>
    </submittedName>
</protein>
<reference evidence="10 11" key="1">
    <citation type="submission" date="2016-10" db="EMBL/GenBank/DDBJ databases">
        <authorList>
            <person name="de Groot N.N."/>
        </authorList>
    </citation>
    <scope>NUCLEOTIDE SEQUENCE [LARGE SCALE GENOMIC DNA]</scope>
    <source>
        <strain evidence="11">E92,LMG 26720,CCM 7988</strain>
    </source>
</reference>
<evidence type="ECO:0000256" key="6">
    <source>
        <dbReference type="ARBA" id="ARBA00023237"/>
    </source>
</evidence>
<dbReference type="SUPFAM" id="SSF49464">
    <property type="entry name" value="Carboxypeptidase regulatory domain-like"/>
    <property type="match status" value="1"/>
</dbReference>
<dbReference type="Gene3D" id="2.170.130.10">
    <property type="entry name" value="TonB-dependent receptor, plug domain"/>
    <property type="match status" value="1"/>
</dbReference>
<dbReference type="InterPro" id="IPR039426">
    <property type="entry name" value="TonB-dep_rcpt-like"/>
</dbReference>
<evidence type="ECO:0000313" key="10">
    <source>
        <dbReference type="EMBL" id="SFQ13345.1"/>
    </source>
</evidence>
<evidence type="ECO:0000256" key="7">
    <source>
        <dbReference type="PROSITE-ProRule" id="PRU01360"/>
    </source>
</evidence>
<dbReference type="RefSeq" id="WP_092018369.1">
    <property type="nucleotide sequence ID" value="NZ_FOXH01000010.1"/>
</dbReference>
<keyword evidence="4 7" id="KW-0812">Transmembrane</keyword>
<dbReference type="GO" id="GO:0009279">
    <property type="term" value="C:cell outer membrane"/>
    <property type="evidence" value="ECO:0007669"/>
    <property type="project" value="UniProtKB-SubCell"/>
</dbReference>
<evidence type="ECO:0000256" key="5">
    <source>
        <dbReference type="ARBA" id="ARBA00023136"/>
    </source>
</evidence>
<keyword evidence="5 7" id="KW-0472">Membrane</keyword>
<comment type="similarity">
    <text evidence="7">Belongs to the TonB-dependent receptor family.</text>
</comment>
<comment type="subcellular location">
    <subcellularLocation>
        <location evidence="1 7">Cell outer membrane</location>
        <topology evidence="1 7">Multi-pass membrane protein</topology>
    </subcellularLocation>
</comment>
<dbReference type="InterPro" id="IPR008969">
    <property type="entry name" value="CarboxyPept-like_regulatory"/>
</dbReference>
<keyword evidence="3 7" id="KW-1134">Transmembrane beta strand</keyword>
<evidence type="ECO:0000259" key="9">
    <source>
        <dbReference type="Pfam" id="PF07715"/>
    </source>
</evidence>
<organism evidence="10 11">
    <name type="scientific">Pseudarcicella hirudinis</name>
    <dbReference type="NCBI Taxonomy" id="1079859"/>
    <lineage>
        <taxon>Bacteria</taxon>
        <taxon>Pseudomonadati</taxon>
        <taxon>Bacteroidota</taxon>
        <taxon>Cytophagia</taxon>
        <taxon>Cytophagales</taxon>
        <taxon>Flectobacillaceae</taxon>
        <taxon>Pseudarcicella</taxon>
    </lineage>
</organism>
<keyword evidence="8" id="KW-0732">Signal</keyword>
<dbReference type="NCBIfam" id="TIGR04056">
    <property type="entry name" value="OMP_RagA_SusC"/>
    <property type="match status" value="1"/>
</dbReference>
<keyword evidence="11" id="KW-1185">Reference proteome</keyword>
<evidence type="ECO:0000256" key="2">
    <source>
        <dbReference type="ARBA" id="ARBA00022448"/>
    </source>
</evidence>
<dbReference type="InterPro" id="IPR036942">
    <property type="entry name" value="Beta-barrel_TonB_sf"/>
</dbReference>
<keyword evidence="2 7" id="KW-0813">Transport</keyword>
<dbReference type="InterPro" id="IPR023997">
    <property type="entry name" value="TonB-dep_OMP_SusC/RagA_CS"/>
</dbReference>